<dbReference type="SUPFAM" id="SSF53335">
    <property type="entry name" value="S-adenosyl-L-methionine-dependent methyltransferases"/>
    <property type="match status" value="1"/>
</dbReference>
<keyword evidence="4" id="KW-0949">S-adenosyl-L-methionine</keyword>
<dbReference type="GeneID" id="84649423"/>
<comment type="catalytic activity">
    <reaction evidence="5">
        <text>a 2'-deoxyadenosine in DNA + S-adenosyl-L-methionine = an N(6)-methyl-2'-deoxyadenosine in DNA + S-adenosyl-L-homocysteine + H(+)</text>
        <dbReference type="Rhea" id="RHEA:15197"/>
        <dbReference type="Rhea" id="RHEA-COMP:12418"/>
        <dbReference type="Rhea" id="RHEA-COMP:12419"/>
        <dbReference type="ChEBI" id="CHEBI:15378"/>
        <dbReference type="ChEBI" id="CHEBI:57856"/>
        <dbReference type="ChEBI" id="CHEBI:59789"/>
        <dbReference type="ChEBI" id="CHEBI:90615"/>
        <dbReference type="ChEBI" id="CHEBI:90616"/>
        <dbReference type="EC" id="2.1.1.72"/>
    </reaction>
</comment>
<dbReference type="InterPro" id="IPR029063">
    <property type="entry name" value="SAM-dependent_MTases_sf"/>
</dbReference>
<evidence type="ECO:0000313" key="7">
    <source>
        <dbReference type="EMBL" id="GEM50826.1"/>
    </source>
</evidence>
<dbReference type="STRING" id="1218108.GCA_000382425_01210"/>
<evidence type="ECO:0000256" key="1">
    <source>
        <dbReference type="ARBA" id="ARBA00011900"/>
    </source>
</evidence>
<evidence type="ECO:0000256" key="4">
    <source>
        <dbReference type="ARBA" id="ARBA00022691"/>
    </source>
</evidence>
<dbReference type="EMBL" id="BJXC01000003">
    <property type="protein sequence ID" value="GEM50826.1"/>
    <property type="molecule type" value="Genomic_DNA"/>
</dbReference>
<dbReference type="NCBIfam" id="NF033452">
    <property type="entry name" value="BREX_1_MTaseX"/>
    <property type="match status" value="1"/>
</dbReference>
<comment type="caution">
    <text evidence="7">The sequence shown here is derived from an EMBL/GenBank/DDBJ whole genome shotgun (WGS) entry which is preliminary data.</text>
</comment>
<reference evidence="7 8" key="1">
    <citation type="submission" date="2019-07" db="EMBL/GenBank/DDBJ databases">
        <title>Whole genome shotgun sequence of Empedobacter brevis NBRC 14943.</title>
        <authorList>
            <person name="Hosoyama A."/>
            <person name="Uohara A."/>
            <person name="Ohji S."/>
            <person name="Ichikawa N."/>
        </authorList>
    </citation>
    <scope>NUCLEOTIDE SEQUENCE [LARGE SCALE GENOMIC DNA]</scope>
    <source>
        <strain evidence="7 8">NBRC 14943</strain>
    </source>
</reference>
<protein>
    <recommendedName>
        <fullName evidence="1">site-specific DNA-methyltransferase (adenine-specific)</fullName>
        <ecNumber evidence="1">2.1.1.72</ecNumber>
    </recommendedName>
</protein>
<evidence type="ECO:0000256" key="2">
    <source>
        <dbReference type="ARBA" id="ARBA00022603"/>
    </source>
</evidence>
<dbReference type="Proteomes" id="UP000321245">
    <property type="component" value="Unassembled WGS sequence"/>
</dbReference>
<proteinExistence type="predicted"/>
<dbReference type="GO" id="GO:0006304">
    <property type="term" value="P:DNA modification"/>
    <property type="evidence" value="ECO:0007669"/>
    <property type="project" value="InterPro"/>
</dbReference>
<dbReference type="Pfam" id="PF07669">
    <property type="entry name" value="Eco57I"/>
    <property type="match status" value="1"/>
</dbReference>
<sequence length="1173" mass="135057">MNTGQLKSFAQQARLKLIEQVGAKLHFVLNEDTASIRGKEKALNKLKSEISEIGEQALIEKVAYMWFNRLVAIRFMDTNAFQPFNVSIISPVEGSQSSLAEVVELIQGGNIPEEFDLDRGLINDLLDGKAVSSNPNNEIMRMVLVEACNYYHSLFPFLFEKINDYTELLLPDDLVSPISILADVVKGMSKEDCTEVEIIGWLYQFYISEKKDEVFASTGKVKKEDIPAATQLFTPRWIVEYMVQNTVGKLWLLNKPNSSLKQHMPYYIETENTSDFLSINSVEEIKLLDQACGSGHILVYGFELLAKIYEEEGYQSSEIPAKIIANNLHGFEIDERASQLASFAIVMKARQYYRRFFRKPVAPNILTYKDEKFTEHELQTIFSALQVTKKDALTYDIRLIEQATNFGSLMQPHTDLDTLVSLQRKTTELLVTADLFSQDLYTRFNSALKQLLPLAQKYHCVVDNPPYMGGGNMNVPLAEFVKKNYPKSKADLMACFMEAGLSALHEKGLLGMINQHSWMFLSSYEVLRKVLIDSVQFDTLLHLGPRTFPEIGGEVVQNTSFTFIKTEPKYDGVYLRLVDLDSSDLKRKKSLEIIKTNDREYFYNSVQCSFNKISGSPIAYWITKNYIEKFNTNELVDNNIIVKQGLATGNNDEFLRLWFEIENSNIGYNFNNIDQALNSRKKWFPYNKGGGFKKWYGNQYYVIKFDKNSFDKLSKQGNHLPSKQLYFKQSITWSDVATGKFACRFSPVGFIFDVKGSSGFSENVLYDIGLLNSVFSVSTLFVLNPTMSYQVGNIKSIPYIYFEPNKIEIESLSNSSITITKNEWDSKETNWDFQQSELVRLKAENLLDSLNQYKNYWKEQFFQLHHNEEELNRQFIEIYGLQDELTPDVPLAEITILKEETEIVNGELVFKEKEIIAQFISYAVGCIFGRYALDKEGLILANQGETFQDFLAKVGKAEEQLQFTPDADNIVPILEDEWFYDDIVTRVKDFVKVVWGETSYNENIATIENALSKDLRKYLVKDFYKDHIKRYKKRPIYWQFSSPKGAFNVLIYMHRYTKDTLSEILNGYLREFIGKLENHIQHLETVVVTGSAVEQAKARKEIDKLKNQIDECKAYEVELFKMAGERIEIDLDEGVLVNYNKFGHVIAPVVGLNDKKTKDKVKKFDWIDTTQIR</sequence>
<dbReference type="AlphaFoldDB" id="A0A511NDY6"/>
<dbReference type="OrthoDB" id="32195at2"/>
<keyword evidence="3" id="KW-0808">Transferase</keyword>
<dbReference type="InterPro" id="IPR011639">
    <property type="entry name" value="MethylTrfase_TaqI-like_dom"/>
</dbReference>
<dbReference type="RefSeq" id="WP_019974719.1">
    <property type="nucleotide sequence ID" value="NZ_BJXC01000003.1"/>
</dbReference>
<dbReference type="PANTHER" id="PTHR33841:SF1">
    <property type="entry name" value="DNA METHYLTRANSFERASE A"/>
    <property type="match status" value="1"/>
</dbReference>
<dbReference type="InterPro" id="IPR047939">
    <property type="entry name" value="BREX_1_PglX"/>
</dbReference>
<evidence type="ECO:0000256" key="5">
    <source>
        <dbReference type="ARBA" id="ARBA00047942"/>
    </source>
</evidence>
<evidence type="ECO:0000259" key="6">
    <source>
        <dbReference type="Pfam" id="PF07669"/>
    </source>
</evidence>
<dbReference type="Gene3D" id="3.40.50.150">
    <property type="entry name" value="Vaccinia Virus protein VP39"/>
    <property type="match status" value="1"/>
</dbReference>
<dbReference type="PANTHER" id="PTHR33841">
    <property type="entry name" value="DNA METHYLTRANSFERASE YEEA-RELATED"/>
    <property type="match status" value="1"/>
</dbReference>
<organism evidence="7 8">
    <name type="scientific">Empedobacter brevis NBRC 14943 = ATCC 43319</name>
    <dbReference type="NCBI Taxonomy" id="1218108"/>
    <lineage>
        <taxon>Bacteria</taxon>
        <taxon>Pseudomonadati</taxon>
        <taxon>Bacteroidota</taxon>
        <taxon>Flavobacteriia</taxon>
        <taxon>Flavobacteriales</taxon>
        <taxon>Weeksellaceae</taxon>
        <taxon>Empedobacter</taxon>
    </lineage>
</organism>
<keyword evidence="8" id="KW-1185">Reference proteome</keyword>
<dbReference type="PRINTS" id="PR00507">
    <property type="entry name" value="N12N6MTFRASE"/>
</dbReference>
<dbReference type="EC" id="2.1.1.72" evidence="1"/>
<dbReference type="InterPro" id="IPR050953">
    <property type="entry name" value="N4_N6_ade-DNA_methylase"/>
</dbReference>
<gene>
    <name evidence="7" type="ORF">EB1_06160</name>
</gene>
<dbReference type="GO" id="GO:0009007">
    <property type="term" value="F:site-specific DNA-methyltransferase (adenine-specific) activity"/>
    <property type="evidence" value="ECO:0007669"/>
    <property type="project" value="UniProtKB-EC"/>
</dbReference>
<name>A0A511NDY6_9FLAO</name>
<keyword evidence="2" id="KW-0489">Methyltransferase</keyword>
<evidence type="ECO:0000256" key="3">
    <source>
        <dbReference type="ARBA" id="ARBA00022679"/>
    </source>
</evidence>
<feature type="domain" description="Type II methyltransferase M.TaqI-like" evidence="6">
    <location>
        <begin position="326"/>
        <end position="544"/>
    </location>
</feature>
<evidence type="ECO:0000313" key="8">
    <source>
        <dbReference type="Proteomes" id="UP000321245"/>
    </source>
</evidence>
<accession>A0A511NDY6</accession>
<dbReference type="GO" id="GO:0032259">
    <property type="term" value="P:methylation"/>
    <property type="evidence" value="ECO:0007669"/>
    <property type="project" value="UniProtKB-KW"/>
</dbReference>